<name>A0ABU0DX54_9BACI</name>
<evidence type="ECO:0000256" key="1">
    <source>
        <dbReference type="ARBA" id="ARBA00022729"/>
    </source>
</evidence>
<accession>A0ABU0DX54</accession>
<dbReference type="Proteomes" id="UP001236723">
    <property type="component" value="Unassembled WGS sequence"/>
</dbReference>
<evidence type="ECO:0000313" key="4">
    <source>
        <dbReference type="Proteomes" id="UP001236723"/>
    </source>
</evidence>
<sequence>MKKIIVLLVAMLVLAACQNNGDEDAGAIEQPENLDEALVDFQDGDPMDEESYLGAWLTYQSDEEPYEILRIEEEDGEYHFNYNEVGSEGRLLQDIIGVLDEFEDGYGLFEYDSDQFGSSGQFELFLEEDGIHLVQAINLENRDETAEHELFFDKKLER</sequence>
<comment type="caution">
    <text evidence="3">The sequence shown here is derived from an EMBL/GenBank/DDBJ whole genome shotgun (WGS) entry which is preliminary data.</text>
</comment>
<feature type="chain" id="PRO_5045215198" description="Lipocalin-like domain-containing protein" evidence="2">
    <location>
        <begin position="22"/>
        <end position="158"/>
    </location>
</feature>
<evidence type="ECO:0000256" key="2">
    <source>
        <dbReference type="SAM" id="SignalP"/>
    </source>
</evidence>
<dbReference type="EMBL" id="JAUSUP010000021">
    <property type="protein sequence ID" value="MDQ0353057.1"/>
    <property type="molecule type" value="Genomic_DNA"/>
</dbReference>
<feature type="signal peptide" evidence="2">
    <location>
        <begin position="1"/>
        <end position="21"/>
    </location>
</feature>
<proteinExistence type="predicted"/>
<dbReference type="PROSITE" id="PS51257">
    <property type="entry name" value="PROKAR_LIPOPROTEIN"/>
    <property type="match status" value="1"/>
</dbReference>
<reference evidence="3 4" key="1">
    <citation type="submission" date="2023-07" db="EMBL/GenBank/DDBJ databases">
        <title>Genomic Encyclopedia of Type Strains, Phase IV (KMG-IV): sequencing the most valuable type-strain genomes for metagenomic binning, comparative biology and taxonomic classification.</title>
        <authorList>
            <person name="Goeker M."/>
        </authorList>
    </citation>
    <scope>NUCLEOTIDE SEQUENCE [LARGE SCALE GENOMIC DNA]</scope>
    <source>
        <strain evidence="3 4">DSM 15448</strain>
    </source>
</reference>
<evidence type="ECO:0000313" key="3">
    <source>
        <dbReference type="EMBL" id="MDQ0353057.1"/>
    </source>
</evidence>
<keyword evidence="4" id="KW-1185">Reference proteome</keyword>
<keyword evidence="1 2" id="KW-0732">Signal</keyword>
<protein>
    <recommendedName>
        <fullName evidence="5">Lipocalin-like domain-containing protein</fullName>
    </recommendedName>
</protein>
<dbReference type="InterPro" id="IPR012640">
    <property type="entry name" value="Membr_lipoprot_lipid_attach_CS"/>
</dbReference>
<gene>
    <name evidence="3" type="ORF">J2R98_002918</name>
</gene>
<dbReference type="RefSeq" id="WP_307070155.1">
    <property type="nucleotide sequence ID" value="NZ_JAUSUP010000021.1"/>
</dbReference>
<organism evidence="3 4">
    <name type="scientific">Alkalibacillus filiformis</name>
    <dbReference type="NCBI Taxonomy" id="200990"/>
    <lineage>
        <taxon>Bacteria</taxon>
        <taxon>Bacillati</taxon>
        <taxon>Bacillota</taxon>
        <taxon>Bacilli</taxon>
        <taxon>Bacillales</taxon>
        <taxon>Bacillaceae</taxon>
        <taxon>Alkalibacillus</taxon>
    </lineage>
</organism>
<dbReference type="Pfam" id="PF08139">
    <property type="entry name" value="LPAM_1"/>
    <property type="match status" value="1"/>
</dbReference>
<evidence type="ECO:0008006" key="5">
    <source>
        <dbReference type="Google" id="ProtNLM"/>
    </source>
</evidence>